<evidence type="ECO:0000256" key="1">
    <source>
        <dbReference type="SAM" id="SignalP"/>
    </source>
</evidence>
<reference evidence="2 3" key="1">
    <citation type="submission" date="2022-10" db="EMBL/GenBank/DDBJ databases">
        <title>Alteromonas sp. chi3 Genome sequencing.</title>
        <authorList>
            <person name="Park S."/>
        </authorList>
    </citation>
    <scope>NUCLEOTIDE SEQUENCE [LARGE SCALE GENOMIC DNA]</scope>
    <source>
        <strain evidence="3">chi3</strain>
    </source>
</reference>
<feature type="chain" id="PRO_5046036537" evidence="1">
    <location>
        <begin position="20"/>
        <end position="211"/>
    </location>
</feature>
<protein>
    <submittedName>
        <fullName evidence="2">DUF2987 domain-containing protein</fullName>
    </submittedName>
</protein>
<dbReference type="RefSeq" id="WP_273640211.1">
    <property type="nucleotide sequence ID" value="NZ_JAQQXP010000001.1"/>
</dbReference>
<dbReference type="EMBL" id="JAQQXP010000001">
    <property type="protein sequence ID" value="MDC8831110.1"/>
    <property type="molecule type" value="Genomic_DNA"/>
</dbReference>
<keyword evidence="3" id="KW-1185">Reference proteome</keyword>
<feature type="signal peptide" evidence="1">
    <location>
        <begin position="1"/>
        <end position="19"/>
    </location>
</feature>
<proteinExistence type="predicted"/>
<name>A0ABT5L245_9ALTE</name>
<accession>A0ABT5L245</accession>
<evidence type="ECO:0000313" key="2">
    <source>
        <dbReference type="EMBL" id="MDC8831110.1"/>
    </source>
</evidence>
<comment type="caution">
    <text evidence="2">The sequence shown here is derived from an EMBL/GenBank/DDBJ whole genome shotgun (WGS) entry which is preliminary data.</text>
</comment>
<keyword evidence="1" id="KW-0732">Signal</keyword>
<dbReference type="Proteomes" id="UP001218788">
    <property type="component" value="Unassembled WGS sequence"/>
</dbReference>
<sequence>MKRFLLLLPLLVASHSTLAEQIEVEYKRFYSHVSKIGDESTSALQFAFGFMHVRNKALCHINSATIVTQKVDLPLAVSPEQRFLVPKEKALKLADAAIVIDLDEPANLCDMSVQLETTAEYVKKQYSSAELALIKAQYDTFFDDMGGFLSFMMPAVSGLKIQFADKSLNQTLAGAPPIINGTLILDNDWLEQGNALDLPAAPLRITAVAED</sequence>
<dbReference type="InterPro" id="IPR021370">
    <property type="entry name" value="DUF2987"/>
</dbReference>
<gene>
    <name evidence="2" type="ORF">OIK42_10075</name>
</gene>
<dbReference type="Pfam" id="PF11205">
    <property type="entry name" value="DUF2987"/>
    <property type="match status" value="1"/>
</dbReference>
<evidence type="ECO:0000313" key="3">
    <source>
        <dbReference type="Proteomes" id="UP001218788"/>
    </source>
</evidence>
<organism evidence="2 3">
    <name type="scientific">Alteromonas gilva</name>
    <dbReference type="NCBI Taxonomy" id="2987522"/>
    <lineage>
        <taxon>Bacteria</taxon>
        <taxon>Pseudomonadati</taxon>
        <taxon>Pseudomonadota</taxon>
        <taxon>Gammaproteobacteria</taxon>
        <taxon>Alteromonadales</taxon>
        <taxon>Alteromonadaceae</taxon>
        <taxon>Alteromonas/Salinimonas group</taxon>
        <taxon>Alteromonas</taxon>
    </lineage>
</organism>